<dbReference type="Proteomes" id="UP000054560">
    <property type="component" value="Unassembled WGS sequence"/>
</dbReference>
<reference evidence="1 2" key="1">
    <citation type="submission" date="2011-02" db="EMBL/GenBank/DDBJ databases">
        <title>The Genome Sequence of Sphaeroforma arctica JP610.</title>
        <authorList>
            <consortium name="The Broad Institute Genome Sequencing Platform"/>
            <person name="Russ C."/>
            <person name="Cuomo C."/>
            <person name="Young S.K."/>
            <person name="Zeng Q."/>
            <person name="Gargeya S."/>
            <person name="Alvarado L."/>
            <person name="Berlin A."/>
            <person name="Chapman S.B."/>
            <person name="Chen Z."/>
            <person name="Freedman E."/>
            <person name="Gellesch M."/>
            <person name="Goldberg J."/>
            <person name="Griggs A."/>
            <person name="Gujja S."/>
            <person name="Heilman E."/>
            <person name="Heiman D."/>
            <person name="Howarth C."/>
            <person name="Mehta T."/>
            <person name="Neiman D."/>
            <person name="Pearson M."/>
            <person name="Roberts A."/>
            <person name="Saif S."/>
            <person name="Shea T."/>
            <person name="Shenoy N."/>
            <person name="Sisk P."/>
            <person name="Stolte C."/>
            <person name="Sykes S."/>
            <person name="White J."/>
            <person name="Yandava C."/>
            <person name="Burger G."/>
            <person name="Gray M.W."/>
            <person name="Holland P.W.H."/>
            <person name="King N."/>
            <person name="Lang F.B.F."/>
            <person name="Roger A.J."/>
            <person name="Ruiz-Trillo I."/>
            <person name="Haas B."/>
            <person name="Nusbaum C."/>
            <person name="Birren B."/>
        </authorList>
    </citation>
    <scope>NUCLEOTIDE SEQUENCE [LARGE SCALE GENOMIC DNA]</scope>
    <source>
        <strain evidence="1 2">JP610</strain>
    </source>
</reference>
<dbReference type="GeneID" id="25904849"/>
<dbReference type="EMBL" id="KQ241836">
    <property type="protein sequence ID" value="KNC83404.1"/>
    <property type="molecule type" value="Genomic_DNA"/>
</dbReference>
<evidence type="ECO:0000313" key="1">
    <source>
        <dbReference type="EMBL" id="KNC83404.1"/>
    </source>
</evidence>
<dbReference type="AlphaFoldDB" id="A0A0L0G3F5"/>
<accession>A0A0L0G3F5</accession>
<gene>
    <name evidence="1" type="ORF">SARC_04345</name>
</gene>
<evidence type="ECO:0000313" key="2">
    <source>
        <dbReference type="Proteomes" id="UP000054560"/>
    </source>
</evidence>
<keyword evidence="2" id="KW-1185">Reference proteome</keyword>
<organism evidence="1 2">
    <name type="scientific">Sphaeroforma arctica JP610</name>
    <dbReference type="NCBI Taxonomy" id="667725"/>
    <lineage>
        <taxon>Eukaryota</taxon>
        <taxon>Ichthyosporea</taxon>
        <taxon>Ichthyophonida</taxon>
        <taxon>Sphaeroforma</taxon>
    </lineage>
</organism>
<proteinExistence type="predicted"/>
<name>A0A0L0G3F5_9EUKA</name>
<dbReference type="RefSeq" id="XP_014157306.1">
    <property type="nucleotide sequence ID" value="XM_014301831.1"/>
</dbReference>
<protein>
    <submittedName>
        <fullName evidence="1">Uncharacterized protein</fullName>
    </submittedName>
</protein>
<sequence length="296" mass="32557">MTVETIWSFLARHSQPSDWTTGSEYRDILAKLCACLAKFPEGFSGDGGARMGSNLPSLEHSSNTEATLAVLVQCKLGLRSDRKDLYQSQVQCGPWLQQLNDGVRLDRRLSLDLAVHVAQTLCQTNPNIDLMVRVVLNTLDHVYQSLVHRGSEDSRAFVAAQTGVALLCVVCSLMTTVDLEHLDRALQIPLLPPSSVTTGTLREGEEAAFALGVAEHYPDLVRLLPHALSELLHSAQWESKANSVTIRILSLLEIGTEDDAVAIHIRNVFYPVLLQLRSKTPALSKHLYASIQLRGS</sequence>